<keyword evidence="3" id="KW-1185">Reference proteome</keyword>
<proteinExistence type="predicted"/>
<dbReference type="STRING" id="578462.A0A0L0SUI4"/>
<dbReference type="VEuPathDB" id="FungiDB:AMAG_10422"/>
<evidence type="ECO:0000256" key="1">
    <source>
        <dbReference type="SAM" id="MobiDB-lite"/>
    </source>
</evidence>
<feature type="compositionally biased region" description="Low complexity" evidence="1">
    <location>
        <begin position="85"/>
        <end position="98"/>
    </location>
</feature>
<feature type="region of interest" description="Disordered" evidence="1">
    <location>
        <begin position="361"/>
        <end position="405"/>
    </location>
</feature>
<feature type="region of interest" description="Disordered" evidence="1">
    <location>
        <begin position="290"/>
        <end position="313"/>
    </location>
</feature>
<evidence type="ECO:0000313" key="2">
    <source>
        <dbReference type="EMBL" id="KNE66177.1"/>
    </source>
</evidence>
<accession>A0A0L0SUI4</accession>
<feature type="compositionally biased region" description="Low complexity" evidence="1">
    <location>
        <begin position="174"/>
        <end position="187"/>
    </location>
</feature>
<evidence type="ECO:0000313" key="3">
    <source>
        <dbReference type="Proteomes" id="UP000054350"/>
    </source>
</evidence>
<name>A0A0L0SUI4_ALLM3</name>
<sequence>MSANSADADAFYEHYLDRLLKVIVDDLVLAAIAPDKPRPLPVVPPLAVPDTVEPDVTANPLVIQTWAERDDAAAAAAEADERASSRASSSAPSSPVDAEVPRHVVESVREELEEVDAGLDNDEITISLPPAVPPSPPRTASPSGRLPPPADHAAAPPPLLTLLLPPPPSAFLSVSPAPSLAPSSPRAQDTPLTPPKLNSRRLDSVDPPTRLYPDEYDADGNSSNTTSPETGAAPRLLRDDTTATAVLWPRPPPAHRNSVVHQLLAVPLPASPAVSDAGSDLPPWLLRQDDDQATVTPPSPSPRVVLPPADPESVADSPVIAALDGALPPALSLDDDDVSSDVDTDVDADMPLTAHSTVVIPSPTASLSASPDQIGPADPDTTMPASGDDAANSTHSRDPDEATLGPVAALRSEDNHDGSDAVLHEMVVPDTASAADEIDDPLETVTIEDEPTDATQTDLTYAAPCAVEPGSPDSDDAAPVVGDTGIAQECPDGAR</sequence>
<feature type="compositionally biased region" description="Polar residues" evidence="1">
    <location>
        <begin position="220"/>
        <end position="229"/>
    </location>
</feature>
<feature type="region of interest" description="Disordered" evidence="1">
    <location>
        <begin position="467"/>
        <end position="495"/>
    </location>
</feature>
<organism evidence="2 3">
    <name type="scientific">Allomyces macrogynus (strain ATCC 38327)</name>
    <name type="common">Allomyces javanicus var. macrogynus</name>
    <dbReference type="NCBI Taxonomy" id="578462"/>
    <lineage>
        <taxon>Eukaryota</taxon>
        <taxon>Fungi</taxon>
        <taxon>Fungi incertae sedis</taxon>
        <taxon>Blastocladiomycota</taxon>
        <taxon>Blastocladiomycetes</taxon>
        <taxon>Blastocladiales</taxon>
        <taxon>Blastocladiaceae</taxon>
        <taxon>Allomyces</taxon>
    </lineage>
</organism>
<dbReference type="AlphaFoldDB" id="A0A0L0SUI4"/>
<dbReference type="EMBL" id="GG745349">
    <property type="protein sequence ID" value="KNE66177.1"/>
    <property type="molecule type" value="Genomic_DNA"/>
</dbReference>
<reference evidence="2 3" key="1">
    <citation type="submission" date="2009-11" db="EMBL/GenBank/DDBJ databases">
        <title>Annotation of Allomyces macrogynus ATCC 38327.</title>
        <authorList>
            <consortium name="The Broad Institute Genome Sequencing Platform"/>
            <person name="Russ C."/>
            <person name="Cuomo C."/>
            <person name="Burger G."/>
            <person name="Gray M.W."/>
            <person name="Holland P.W.H."/>
            <person name="King N."/>
            <person name="Lang F.B.F."/>
            <person name="Roger A.J."/>
            <person name="Ruiz-Trillo I."/>
            <person name="Young S.K."/>
            <person name="Zeng Q."/>
            <person name="Gargeya S."/>
            <person name="Fitzgerald M."/>
            <person name="Haas B."/>
            <person name="Abouelleil A."/>
            <person name="Alvarado L."/>
            <person name="Arachchi H.M."/>
            <person name="Berlin A."/>
            <person name="Chapman S.B."/>
            <person name="Gearin G."/>
            <person name="Goldberg J."/>
            <person name="Griggs A."/>
            <person name="Gujja S."/>
            <person name="Hansen M."/>
            <person name="Heiman D."/>
            <person name="Howarth C."/>
            <person name="Larimer J."/>
            <person name="Lui A."/>
            <person name="MacDonald P.J.P."/>
            <person name="McCowen C."/>
            <person name="Montmayeur A."/>
            <person name="Murphy C."/>
            <person name="Neiman D."/>
            <person name="Pearson M."/>
            <person name="Priest M."/>
            <person name="Roberts A."/>
            <person name="Saif S."/>
            <person name="Shea T."/>
            <person name="Sisk P."/>
            <person name="Stolte C."/>
            <person name="Sykes S."/>
            <person name="Wortman J."/>
            <person name="Nusbaum C."/>
            <person name="Birren B."/>
        </authorList>
    </citation>
    <scope>NUCLEOTIDE SEQUENCE [LARGE SCALE GENOMIC DNA]</scope>
    <source>
        <strain evidence="2 3">ATCC 38327</strain>
    </source>
</reference>
<protein>
    <submittedName>
        <fullName evidence="2">Uncharacterized protein</fullName>
    </submittedName>
</protein>
<gene>
    <name evidence="2" type="ORF">AMAG_10422</name>
</gene>
<feature type="compositionally biased region" description="Basic and acidic residues" evidence="1">
    <location>
        <begin position="99"/>
        <end position="110"/>
    </location>
</feature>
<feature type="region of interest" description="Disordered" evidence="1">
    <location>
        <begin position="174"/>
        <end position="238"/>
    </location>
</feature>
<reference evidence="3" key="2">
    <citation type="submission" date="2009-11" db="EMBL/GenBank/DDBJ databases">
        <title>The Genome Sequence of Allomyces macrogynus strain ATCC 38327.</title>
        <authorList>
            <consortium name="The Broad Institute Genome Sequencing Platform"/>
            <person name="Russ C."/>
            <person name="Cuomo C."/>
            <person name="Shea T."/>
            <person name="Young S.K."/>
            <person name="Zeng Q."/>
            <person name="Koehrsen M."/>
            <person name="Haas B."/>
            <person name="Borodovsky M."/>
            <person name="Guigo R."/>
            <person name="Alvarado L."/>
            <person name="Berlin A."/>
            <person name="Borenstein D."/>
            <person name="Chen Z."/>
            <person name="Engels R."/>
            <person name="Freedman E."/>
            <person name="Gellesch M."/>
            <person name="Goldberg J."/>
            <person name="Griggs A."/>
            <person name="Gujja S."/>
            <person name="Heiman D."/>
            <person name="Hepburn T."/>
            <person name="Howarth C."/>
            <person name="Jen D."/>
            <person name="Larson L."/>
            <person name="Lewis B."/>
            <person name="Mehta T."/>
            <person name="Park D."/>
            <person name="Pearson M."/>
            <person name="Roberts A."/>
            <person name="Saif S."/>
            <person name="Shenoy N."/>
            <person name="Sisk P."/>
            <person name="Stolte C."/>
            <person name="Sykes S."/>
            <person name="Walk T."/>
            <person name="White J."/>
            <person name="Yandava C."/>
            <person name="Burger G."/>
            <person name="Gray M.W."/>
            <person name="Holland P.W.H."/>
            <person name="King N."/>
            <person name="Lang F.B.F."/>
            <person name="Roger A.J."/>
            <person name="Ruiz-Trillo I."/>
            <person name="Lander E."/>
            <person name="Nusbaum C."/>
        </authorList>
    </citation>
    <scope>NUCLEOTIDE SEQUENCE [LARGE SCALE GENOMIC DNA]</scope>
    <source>
        <strain evidence="3">ATCC 38327</strain>
    </source>
</reference>
<feature type="compositionally biased region" description="Acidic residues" evidence="1">
    <location>
        <begin position="111"/>
        <end position="123"/>
    </location>
</feature>
<feature type="compositionally biased region" description="Pro residues" evidence="1">
    <location>
        <begin position="130"/>
        <end position="162"/>
    </location>
</feature>
<feature type="region of interest" description="Disordered" evidence="1">
    <location>
        <begin position="72"/>
        <end position="162"/>
    </location>
</feature>
<dbReference type="Proteomes" id="UP000054350">
    <property type="component" value="Unassembled WGS sequence"/>
</dbReference>